<accession>A0AAU7PWU2</accession>
<reference evidence="1" key="1">
    <citation type="submission" date="2024-06" db="EMBL/GenBank/DDBJ databases">
        <title>Complete genome sequence of Streptococcus sp. KHUD_010.</title>
        <authorList>
            <person name="Lee J.-H."/>
            <person name="Moon J.-H."/>
        </authorList>
    </citation>
    <scope>NUCLEOTIDE SEQUENCE</scope>
    <source>
        <strain evidence="1">KHUD_010</strain>
    </source>
</reference>
<dbReference type="EMBL" id="CP157941">
    <property type="protein sequence ID" value="XBS56728.1"/>
    <property type="molecule type" value="Genomic_DNA"/>
</dbReference>
<gene>
    <name evidence="1" type="ORF">ABKA15_06805</name>
</gene>
<name>A0AAU7PWU2_9STRE</name>
<sequence length="93" mass="11115">MMMTETTQGILLTYLFDNFEVGNRKENNQLKNASRKKMMAVINRDMVDIEELKLDIFADYQRAYDELSHLTDEAYEQEREEILGWEPTEEIIF</sequence>
<protein>
    <submittedName>
        <fullName evidence="1">Uncharacterized protein</fullName>
    </submittedName>
</protein>
<dbReference type="AlphaFoldDB" id="A0AAU7PWU2"/>
<proteinExistence type="predicted"/>
<organism evidence="1">
    <name type="scientific">Streptococcus sp. KHUD_010</name>
    <dbReference type="NCBI Taxonomy" id="3157339"/>
    <lineage>
        <taxon>Bacteria</taxon>
        <taxon>Bacillati</taxon>
        <taxon>Bacillota</taxon>
        <taxon>Bacilli</taxon>
        <taxon>Lactobacillales</taxon>
        <taxon>Streptococcaceae</taxon>
        <taxon>Streptococcus</taxon>
    </lineage>
</organism>
<dbReference type="RefSeq" id="WP_186832608.1">
    <property type="nucleotide sequence ID" value="NZ_CP157941.1"/>
</dbReference>
<evidence type="ECO:0000313" key="1">
    <source>
        <dbReference type="EMBL" id="XBS56728.1"/>
    </source>
</evidence>